<protein>
    <submittedName>
        <fullName evidence="2">Uncharacterized protein</fullName>
    </submittedName>
</protein>
<evidence type="ECO:0000256" key="1">
    <source>
        <dbReference type="SAM" id="MobiDB-lite"/>
    </source>
</evidence>
<dbReference type="Proteomes" id="UP000287651">
    <property type="component" value="Unassembled WGS sequence"/>
</dbReference>
<organism evidence="2 3">
    <name type="scientific">Ensete ventricosum</name>
    <name type="common">Abyssinian banana</name>
    <name type="synonym">Musa ensete</name>
    <dbReference type="NCBI Taxonomy" id="4639"/>
    <lineage>
        <taxon>Eukaryota</taxon>
        <taxon>Viridiplantae</taxon>
        <taxon>Streptophyta</taxon>
        <taxon>Embryophyta</taxon>
        <taxon>Tracheophyta</taxon>
        <taxon>Spermatophyta</taxon>
        <taxon>Magnoliopsida</taxon>
        <taxon>Liliopsida</taxon>
        <taxon>Zingiberales</taxon>
        <taxon>Musaceae</taxon>
        <taxon>Ensete</taxon>
    </lineage>
</organism>
<sequence length="113" mass="12643">MAPYSPKVLEHCTCTHWCHAWDLRCRYAKSATPTPSRPRLCQIATNTPGRPYLLQVGHDYARLTKNGFEFTVVQGAPCPSGKPEGLVATTEQRGADLKKENEQLRAMRDEASQ</sequence>
<accession>A0A426YVW3</accession>
<proteinExistence type="predicted"/>
<dbReference type="AlphaFoldDB" id="A0A426YVW3"/>
<comment type="caution">
    <text evidence="2">The sequence shown here is derived from an EMBL/GenBank/DDBJ whole genome shotgun (WGS) entry which is preliminary data.</text>
</comment>
<evidence type="ECO:0000313" key="3">
    <source>
        <dbReference type="Proteomes" id="UP000287651"/>
    </source>
</evidence>
<reference evidence="2 3" key="1">
    <citation type="journal article" date="2014" name="Agronomy (Basel)">
        <title>A Draft Genome Sequence for Ensete ventricosum, the Drought-Tolerant Tree Against Hunger.</title>
        <authorList>
            <person name="Harrison J."/>
            <person name="Moore K.A."/>
            <person name="Paszkiewicz K."/>
            <person name="Jones T."/>
            <person name="Grant M."/>
            <person name="Ambacheew D."/>
            <person name="Muzemil S."/>
            <person name="Studholme D.J."/>
        </authorList>
    </citation>
    <scope>NUCLEOTIDE SEQUENCE [LARGE SCALE GENOMIC DNA]</scope>
</reference>
<feature type="compositionally biased region" description="Basic and acidic residues" evidence="1">
    <location>
        <begin position="93"/>
        <end position="113"/>
    </location>
</feature>
<name>A0A426YVW3_ENSVE</name>
<evidence type="ECO:0000313" key="2">
    <source>
        <dbReference type="EMBL" id="RRT55844.1"/>
    </source>
</evidence>
<feature type="region of interest" description="Disordered" evidence="1">
    <location>
        <begin position="81"/>
        <end position="113"/>
    </location>
</feature>
<gene>
    <name evidence="2" type="ORF">B296_00028337</name>
</gene>
<dbReference type="EMBL" id="AMZH03009898">
    <property type="protein sequence ID" value="RRT55844.1"/>
    <property type="molecule type" value="Genomic_DNA"/>
</dbReference>